<comment type="caution">
    <text evidence="12">The sequence shown here is derived from an EMBL/GenBank/DDBJ whole genome shotgun (WGS) entry which is preliminary data.</text>
</comment>
<proteinExistence type="inferred from homology"/>
<reference evidence="12" key="1">
    <citation type="submission" date="2022-04" db="EMBL/GenBank/DDBJ databases">
        <title>A functionally conserved STORR gene fusion in Papaver species that diverged 16.8 million years ago.</title>
        <authorList>
            <person name="Catania T."/>
        </authorList>
    </citation>
    <scope>NUCLEOTIDE SEQUENCE</scope>
    <source>
        <strain evidence="12">S-188037</strain>
    </source>
</reference>
<evidence type="ECO:0000256" key="10">
    <source>
        <dbReference type="ARBA" id="ARBA00023136"/>
    </source>
</evidence>
<dbReference type="InterPro" id="IPR005578">
    <property type="entry name" value="Yif1_fam"/>
</dbReference>
<protein>
    <submittedName>
        <fullName evidence="12">Uncharacterized protein</fullName>
    </submittedName>
</protein>
<feature type="transmembrane region" description="Helical" evidence="11">
    <location>
        <begin position="182"/>
        <end position="199"/>
    </location>
</feature>
<evidence type="ECO:0000256" key="1">
    <source>
        <dbReference type="ARBA" id="ARBA00004477"/>
    </source>
</evidence>
<evidence type="ECO:0000256" key="5">
    <source>
        <dbReference type="ARBA" id="ARBA00022692"/>
    </source>
</evidence>
<keyword evidence="6" id="KW-0256">Endoplasmic reticulum</keyword>
<dbReference type="GO" id="GO:0005793">
    <property type="term" value="C:endoplasmic reticulum-Golgi intermediate compartment"/>
    <property type="evidence" value="ECO:0007669"/>
    <property type="project" value="TreeGrafter"/>
</dbReference>
<organism evidence="12 13">
    <name type="scientific">Papaver atlanticum</name>
    <dbReference type="NCBI Taxonomy" id="357466"/>
    <lineage>
        <taxon>Eukaryota</taxon>
        <taxon>Viridiplantae</taxon>
        <taxon>Streptophyta</taxon>
        <taxon>Embryophyta</taxon>
        <taxon>Tracheophyta</taxon>
        <taxon>Spermatophyta</taxon>
        <taxon>Magnoliopsida</taxon>
        <taxon>Ranunculales</taxon>
        <taxon>Papaveraceae</taxon>
        <taxon>Papaveroideae</taxon>
        <taxon>Papaver</taxon>
    </lineage>
</organism>
<evidence type="ECO:0000256" key="11">
    <source>
        <dbReference type="SAM" id="Phobius"/>
    </source>
</evidence>
<keyword evidence="8 11" id="KW-1133">Transmembrane helix</keyword>
<feature type="transmembrane region" description="Helical" evidence="11">
    <location>
        <begin position="243"/>
        <end position="261"/>
    </location>
</feature>
<evidence type="ECO:0000256" key="8">
    <source>
        <dbReference type="ARBA" id="ARBA00022989"/>
    </source>
</evidence>
<dbReference type="Proteomes" id="UP001202328">
    <property type="component" value="Unassembled WGS sequence"/>
</dbReference>
<evidence type="ECO:0000256" key="9">
    <source>
        <dbReference type="ARBA" id="ARBA00023034"/>
    </source>
</evidence>
<evidence type="ECO:0000256" key="2">
    <source>
        <dbReference type="ARBA" id="ARBA00004653"/>
    </source>
</evidence>
<keyword evidence="4" id="KW-0813">Transport</keyword>
<dbReference type="EMBL" id="JAJJMB010000011">
    <property type="protein sequence ID" value="KAI3963782.1"/>
    <property type="molecule type" value="Genomic_DNA"/>
</dbReference>
<dbReference type="GO" id="GO:0000139">
    <property type="term" value="C:Golgi membrane"/>
    <property type="evidence" value="ECO:0007669"/>
    <property type="project" value="UniProtKB-SubCell"/>
</dbReference>
<accession>A0AAD4Y0E1</accession>
<keyword evidence="7" id="KW-0653">Protein transport</keyword>
<feature type="transmembrane region" description="Helical" evidence="11">
    <location>
        <begin position="118"/>
        <end position="139"/>
    </location>
</feature>
<keyword evidence="9" id="KW-0333">Golgi apparatus</keyword>
<keyword evidence="5 11" id="KW-0812">Transmembrane</keyword>
<evidence type="ECO:0000313" key="12">
    <source>
        <dbReference type="EMBL" id="KAI3963782.1"/>
    </source>
</evidence>
<name>A0AAD4Y0E1_9MAGN</name>
<comment type="subcellular location">
    <subcellularLocation>
        <location evidence="1">Endoplasmic reticulum membrane</location>
        <topology evidence="1">Multi-pass membrane protein</topology>
    </subcellularLocation>
    <subcellularLocation>
        <location evidence="2">Golgi apparatus membrane</location>
        <topology evidence="2">Multi-pass membrane protein</topology>
    </subcellularLocation>
</comment>
<dbReference type="GO" id="GO:0030134">
    <property type="term" value="C:COPII-coated ER to Golgi transport vesicle"/>
    <property type="evidence" value="ECO:0007669"/>
    <property type="project" value="TreeGrafter"/>
</dbReference>
<dbReference type="PANTHER" id="PTHR14083:SF0">
    <property type="entry name" value="YIP1D-INTERACTING FACTOR 1, ISOFORM C"/>
    <property type="match status" value="1"/>
</dbReference>
<dbReference type="GO" id="GO:0006888">
    <property type="term" value="P:endoplasmic reticulum to Golgi vesicle-mediated transport"/>
    <property type="evidence" value="ECO:0007669"/>
    <property type="project" value="InterPro"/>
</dbReference>
<dbReference type="GO" id="GO:0005789">
    <property type="term" value="C:endoplasmic reticulum membrane"/>
    <property type="evidence" value="ECO:0007669"/>
    <property type="project" value="UniProtKB-SubCell"/>
</dbReference>
<dbReference type="GO" id="GO:0015031">
    <property type="term" value="P:protein transport"/>
    <property type="evidence" value="ECO:0007669"/>
    <property type="project" value="UniProtKB-KW"/>
</dbReference>
<evidence type="ECO:0000256" key="6">
    <source>
        <dbReference type="ARBA" id="ARBA00022824"/>
    </source>
</evidence>
<comment type="similarity">
    <text evidence="3">Belongs to the YIF1 family.</text>
</comment>
<evidence type="ECO:0000256" key="3">
    <source>
        <dbReference type="ARBA" id="ARBA00009727"/>
    </source>
</evidence>
<dbReference type="Pfam" id="PF03878">
    <property type="entry name" value="YIF1"/>
    <property type="match status" value="1"/>
</dbReference>
<keyword evidence="10 11" id="KW-0472">Membrane</keyword>
<evidence type="ECO:0000313" key="13">
    <source>
        <dbReference type="Proteomes" id="UP001202328"/>
    </source>
</evidence>
<keyword evidence="13" id="KW-1185">Reference proteome</keyword>
<gene>
    <name evidence="12" type="ORF">MKW98_029892</name>
</gene>
<dbReference type="PANTHER" id="PTHR14083">
    <property type="entry name" value="YIP1 INTERACTING FACTOR HOMOLOG YIF1 PROTEIN"/>
    <property type="match status" value="1"/>
</dbReference>
<dbReference type="AlphaFoldDB" id="A0AAD4Y0E1"/>
<feature type="transmembrane region" description="Helical" evidence="11">
    <location>
        <begin position="206"/>
        <end position="223"/>
    </location>
</feature>
<feature type="transmembrane region" description="Helical" evidence="11">
    <location>
        <begin position="151"/>
        <end position="170"/>
    </location>
</feature>
<evidence type="ECO:0000256" key="4">
    <source>
        <dbReference type="ARBA" id="ARBA00022448"/>
    </source>
</evidence>
<sequence>MYENSGGQPGAPRPFNIPDPFEGTQFSGAELMRAGLGAYGEQLLGTSSEYVQSNISGISRYFSESQYYFQVNDQYVRNKLKIILFPFFHRGHWTRISEPVGGRLSYKPPIHDINAPDLYIPLMAYFTYVLLAGFSLGLAGKFSPEALSSQFTKGLLGWFLQILLLKGSFYSIGNIEAPLLDILAYSGYPFVGMCLAVLGRIIWRYSYYYMMLWTCICMAVFSVKTMKRVLFAEVRSYDTSKNLYLIVFIALAQFPYFIWLGNIGV</sequence>
<evidence type="ECO:0000256" key="7">
    <source>
        <dbReference type="ARBA" id="ARBA00022927"/>
    </source>
</evidence>